<proteinExistence type="predicted"/>
<dbReference type="AlphaFoldDB" id="A0A914QWG7"/>
<keyword evidence="2" id="KW-1185">Reference proteome</keyword>
<dbReference type="Proteomes" id="UP000887578">
    <property type="component" value="Unplaced"/>
</dbReference>
<dbReference type="WBParaSite" id="PDA_v2.g341.t1">
    <property type="protein sequence ID" value="PDA_v2.g341.t1"/>
    <property type="gene ID" value="PDA_v2.g341"/>
</dbReference>
<feature type="transmembrane region" description="Helical" evidence="1">
    <location>
        <begin position="74"/>
        <end position="98"/>
    </location>
</feature>
<dbReference type="Pfam" id="PF10323">
    <property type="entry name" value="7TM_GPCR_Srv"/>
    <property type="match status" value="1"/>
</dbReference>
<keyword evidence="1" id="KW-0812">Transmembrane</keyword>
<evidence type="ECO:0000313" key="2">
    <source>
        <dbReference type="Proteomes" id="UP000887578"/>
    </source>
</evidence>
<accession>A0A914QWG7</accession>
<name>A0A914QWG7_9BILA</name>
<evidence type="ECO:0000256" key="1">
    <source>
        <dbReference type="SAM" id="Phobius"/>
    </source>
</evidence>
<keyword evidence="1" id="KW-1133">Transmembrane helix</keyword>
<organism evidence="2 3">
    <name type="scientific">Panagrolaimus davidi</name>
    <dbReference type="NCBI Taxonomy" id="227884"/>
    <lineage>
        <taxon>Eukaryota</taxon>
        <taxon>Metazoa</taxon>
        <taxon>Ecdysozoa</taxon>
        <taxon>Nematoda</taxon>
        <taxon>Chromadorea</taxon>
        <taxon>Rhabditida</taxon>
        <taxon>Tylenchina</taxon>
        <taxon>Panagrolaimomorpha</taxon>
        <taxon>Panagrolaimoidea</taxon>
        <taxon>Panagrolaimidae</taxon>
        <taxon>Panagrolaimus</taxon>
    </lineage>
</organism>
<reference evidence="3" key="1">
    <citation type="submission" date="2022-11" db="UniProtKB">
        <authorList>
            <consortium name="WormBaseParasite"/>
        </authorList>
    </citation>
    <scope>IDENTIFICATION</scope>
</reference>
<feature type="transmembrane region" description="Helical" evidence="1">
    <location>
        <begin position="27"/>
        <end position="53"/>
    </location>
</feature>
<evidence type="ECO:0000313" key="3">
    <source>
        <dbReference type="WBParaSite" id="PDA_v2.g341.t1"/>
    </source>
</evidence>
<feature type="transmembrane region" description="Helical" evidence="1">
    <location>
        <begin position="110"/>
        <end position="128"/>
    </location>
</feature>
<dbReference type="InterPro" id="IPR019426">
    <property type="entry name" value="7TM_GPCR_serpentine_rcpt_Srv"/>
</dbReference>
<sequence>MSWHLNHKILYYYVTPTSIAQAVDDKFIQLAISIMGLMIFSVTSIFELGLGIATLIKYNKLNNTGQISAKQRAAVILFSAQFLRTIFHASIIIAMLTSNLALASYMQKRLPLIADIYALTGSIFLFLLSKKVRSAYLKFYRNRICFKKFNRISFYPFTNKNTKVATISQKDVIF</sequence>
<keyword evidence="1" id="KW-0472">Membrane</keyword>
<protein>
    <submittedName>
        <fullName evidence="3">Uncharacterized protein</fullName>
    </submittedName>
</protein>